<proteinExistence type="predicted"/>
<name>A0ABP7EMT2_9STAP</name>
<dbReference type="EMBL" id="BAABCK010000019">
    <property type="protein sequence ID" value="GAA3721505.1"/>
    <property type="molecule type" value="Genomic_DNA"/>
</dbReference>
<dbReference type="Proteomes" id="UP001500920">
    <property type="component" value="Unassembled WGS sequence"/>
</dbReference>
<evidence type="ECO:0008006" key="4">
    <source>
        <dbReference type="Google" id="ProtNLM"/>
    </source>
</evidence>
<protein>
    <recommendedName>
        <fullName evidence="4">SMODS and SLOG-associating 2TM effector domain-containing protein</fullName>
    </recommendedName>
</protein>
<keyword evidence="3" id="KW-1185">Reference proteome</keyword>
<evidence type="ECO:0000256" key="1">
    <source>
        <dbReference type="SAM" id="Phobius"/>
    </source>
</evidence>
<reference evidence="3" key="1">
    <citation type="journal article" date="2019" name="Int. J. Syst. Evol. Microbiol.">
        <title>The Global Catalogue of Microorganisms (GCM) 10K type strain sequencing project: providing services to taxonomists for standard genome sequencing and annotation.</title>
        <authorList>
            <consortium name="The Broad Institute Genomics Platform"/>
            <consortium name="The Broad Institute Genome Sequencing Center for Infectious Disease"/>
            <person name="Wu L."/>
            <person name="Ma J."/>
        </authorList>
    </citation>
    <scope>NUCLEOTIDE SEQUENCE [LARGE SCALE GENOMIC DNA]</scope>
    <source>
        <strain evidence="3">JCM 16981</strain>
    </source>
</reference>
<comment type="caution">
    <text evidence="2">The sequence shown here is derived from an EMBL/GenBank/DDBJ whole genome shotgun (WGS) entry which is preliminary data.</text>
</comment>
<organism evidence="2 3">
    <name type="scientific">Salinicoccus jeotgali</name>
    <dbReference type="NCBI Taxonomy" id="381634"/>
    <lineage>
        <taxon>Bacteria</taxon>
        <taxon>Bacillati</taxon>
        <taxon>Bacillota</taxon>
        <taxon>Bacilli</taxon>
        <taxon>Bacillales</taxon>
        <taxon>Staphylococcaceae</taxon>
        <taxon>Salinicoccus</taxon>
    </lineage>
</organism>
<keyword evidence="1" id="KW-0472">Membrane</keyword>
<keyword evidence="1" id="KW-0812">Transmembrane</keyword>
<dbReference type="RefSeq" id="WP_344701922.1">
    <property type="nucleotide sequence ID" value="NZ_BAABCK010000019.1"/>
</dbReference>
<evidence type="ECO:0000313" key="2">
    <source>
        <dbReference type="EMBL" id="GAA3721505.1"/>
    </source>
</evidence>
<accession>A0ABP7EMT2</accession>
<feature type="transmembrane region" description="Helical" evidence="1">
    <location>
        <begin position="161"/>
        <end position="180"/>
    </location>
</feature>
<sequence>MRTNSIPFNFYSHVACLFPGSILLAYILYTLDRYFYPELSDYLVQLNTFSSILLISILIIGSFISGHISYSISKLTFDHLPFEYFKNKDKFLSYSEEKQKQIIEAIGYIYGSETKGELEELHNEYKENKISGEKFGLKNYCYAMVERKEAKHDMFVGLADFLRSIAFLFALLIIFLFLEFVSTQFQNFNFDLVNLIKSIILVAVAICFLLSLYNRSKRMRQAADSLIYSQFLFDSKMLNKRKGDD</sequence>
<feature type="transmembrane region" description="Helical" evidence="1">
    <location>
        <begin position="12"/>
        <end position="29"/>
    </location>
</feature>
<evidence type="ECO:0000313" key="3">
    <source>
        <dbReference type="Proteomes" id="UP001500920"/>
    </source>
</evidence>
<feature type="transmembrane region" description="Helical" evidence="1">
    <location>
        <begin position="49"/>
        <end position="70"/>
    </location>
</feature>
<keyword evidence="1" id="KW-1133">Transmembrane helix</keyword>
<feature type="transmembrane region" description="Helical" evidence="1">
    <location>
        <begin position="192"/>
        <end position="213"/>
    </location>
</feature>
<gene>
    <name evidence="2" type="ORF">GCM10022378_09460</name>
</gene>